<accession>A0A0D5XZ80</accession>
<dbReference type="SUPFAM" id="SSF142433">
    <property type="entry name" value="CinA-like"/>
    <property type="match status" value="1"/>
</dbReference>
<dbReference type="KEGG" id="pcz:PCL1606_29200"/>
<dbReference type="InterPro" id="IPR036653">
    <property type="entry name" value="CinA-like_C"/>
</dbReference>
<gene>
    <name evidence="2" type="ORF">PCL1606_29200</name>
</gene>
<feature type="domain" description="CinA C-terminal" evidence="1">
    <location>
        <begin position="5"/>
        <end position="155"/>
    </location>
</feature>
<sequence length="166" mass="18025">MNEVERVVDYLRQQRLLLTTAESCTAGAMVTLLAQVPGSGEWVDSGYVVYSAEAKQRLLDVRPQTIETFNLTSCEVAREMALGALHDSPATVAVATTGLLGPDDVDGIPAGTVCFAWAFALGGQVALFTRRERFFGARESVQQQAALHGLRQVMRFHRAALKGERA</sequence>
<dbReference type="EMBL" id="CP011110">
    <property type="protein sequence ID" value="AKA24371.1"/>
    <property type="molecule type" value="Genomic_DNA"/>
</dbReference>
<proteinExistence type="predicted"/>
<dbReference type="OrthoDB" id="9801454at2"/>
<evidence type="ECO:0000313" key="3">
    <source>
        <dbReference type="Proteomes" id="UP000032748"/>
    </source>
</evidence>
<protein>
    <submittedName>
        <fullName evidence="2">Ompetence-damaged protein</fullName>
    </submittedName>
</protein>
<dbReference type="PATRIC" id="fig|587753.10.peg.2911"/>
<evidence type="ECO:0000259" key="1">
    <source>
        <dbReference type="Pfam" id="PF02464"/>
    </source>
</evidence>
<name>A0A0D5XZ80_9PSED</name>
<reference evidence="2 3" key="1">
    <citation type="journal article" date="2015" name="Mol. Plant Microbe Interact.">
        <title>Comparative Genomic Analysis of Pseudomonas chlororaphis PCL1606 Reveals New Insight into Antifungal Compounds Involved in Biocontrol.</title>
        <authorList>
            <person name="Calderon C.E."/>
            <person name="Ramos C."/>
            <person name="de Vicente A."/>
            <person name="Cazorla F.M."/>
        </authorList>
    </citation>
    <scope>NUCLEOTIDE SEQUENCE [LARGE SCALE GENOMIC DNA]</scope>
    <source>
        <strain evidence="2 3">PCL1606</strain>
    </source>
</reference>
<dbReference type="AlphaFoldDB" id="A0A0D5XZ80"/>
<dbReference type="Pfam" id="PF02464">
    <property type="entry name" value="CinA"/>
    <property type="match status" value="1"/>
</dbReference>
<dbReference type="Gene3D" id="3.90.950.20">
    <property type="entry name" value="CinA-like"/>
    <property type="match status" value="1"/>
</dbReference>
<evidence type="ECO:0000313" key="2">
    <source>
        <dbReference type="EMBL" id="AKA24371.1"/>
    </source>
</evidence>
<dbReference type="InterPro" id="IPR008136">
    <property type="entry name" value="CinA_C"/>
</dbReference>
<dbReference type="Proteomes" id="UP000032748">
    <property type="component" value="Chromosome"/>
</dbReference>
<organism evidence="2 3">
    <name type="scientific">Pseudomonas chlororaphis</name>
    <dbReference type="NCBI Taxonomy" id="587753"/>
    <lineage>
        <taxon>Bacteria</taxon>
        <taxon>Pseudomonadati</taxon>
        <taxon>Pseudomonadota</taxon>
        <taxon>Gammaproteobacteria</taxon>
        <taxon>Pseudomonadales</taxon>
        <taxon>Pseudomonadaceae</taxon>
        <taxon>Pseudomonas</taxon>
    </lineage>
</organism>
<dbReference type="NCBIfam" id="TIGR00199">
    <property type="entry name" value="PncC_domain"/>
    <property type="match status" value="1"/>
</dbReference>
<dbReference type="RefSeq" id="WP_045882982.1">
    <property type="nucleotide sequence ID" value="NZ_CP011110.1"/>
</dbReference>